<keyword evidence="3 6" id="KW-0812">Transmembrane</keyword>
<evidence type="ECO:0000256" key="1">
    <source>
        <dbReference type="ARBA" id="ARBA00004651"/>
    </source>
</evidence>
<sequence length="135" mass="15165">MKLFKEFLLIISFSYLGEIVSKLFKLPIPGSVIGMLLLFAALYFKFVKVDDVDMVGTFLLDNLSILFLPAGVGIMVDFDLVKDSWFSLLLMTIVLTGLTMAVVGRVVQFVKRKYEGDLAGLNEEEEHGHVTRIDE</sequence>
<comment type="subcellular location">
    <subcellularLocation>
        <location evidence="1">Cell membrane</location>
        <topology evidence="1">Multi-pass membrane protein</topology>
    </subcellularLocation>
</comment>
<feature type="transmembrane region" description="Helical" evidence="6">
    <location>
        <begin position="7"/>
        <end position="24"/>
    </location>
</feature>
<reference evidence="7 8" key="1">
    <citation type="submission" date="2017-05" db="EMBL/GenBank/DDBJ databases">
        <title>Vagococcus spp. assemblies.</title>
        <authorList>
            <person name="Gulvik C.A."/>
        </authorList>
    </citation>
    <scope>NUCLEOTIDE SEQUENCE [LARGE SCALE GENOMIC DNA]</scope>
    <source>
        <strain evidence="7 8">CCUG 41755</strain>
    </source>
</reference>
<dbReference type="EMBL" id="NGJY01000002">
    <property type="protein sequence ID" value="RSU03477.1"/>
    <property type="molecule type" value="Genomic_DNA"/>
</dbReference>
<dbReference type="RefSeq" id="WP_126831686.1">
    <property type="nucleotide sequence ID" value="NZ_CBCRYB010000001.1"/>
</dbReference>
<keyword evidence="8" id="KW-1185">Reference proteome</keyword>
<evidence type="ECO:0000256" key="4">
    <source>
        <dbReference type="ARBA" id="ARBA00022989"/>
    </source>
</evidence>
<evidence type="ECO:0000313" key="7">
    <source>
        <dbReference type="EMBL" id="RSU03477.1"/>
    </source>
</evidence>
<dbReference type="OrthoDB" id="3176438at2"/>
<comment type="caution">
    <text evidence="7">The sequence shown here is derived from an EMBL/GenBank/DDBJ whole genome shotgun (WGS) entry which is preliminary data.</text>
</comment>
<accession>A0A430A8R7</accession>
<evidence type="ECO:0000313" key="8">
    <source>
        <dbReference type="Proteomes" id="UP000287101"/>
    </source>
</evidence>
<dbReference type="Pfam" id="PF03788">
    <property type="entry name" value="LrgA"/>
    <property type="match status" value="1"/>
</dbReference>
<dbReference type="Proteomes" id="UP000287101">
    <property type="component" value="Unassembled WGS sequence"/>
</dbReference>
<dbReference type="PANTHER" id="PTHR33931">
    <property type="entry name" value="HOLIN-LIKE PROTEIN CIDA-RELATED"/>
    <property type="match status" value="1"/>
</dbReference>
<dbReference type="GO" id="GO:0016787">
    <property type="term" value="F:hydrolase activity"/>
    <property type="evidence" value="ECO:0007669"/>
    <property type="project" value="UniProtKB-KW"/>
</dbReference>
<keyword evidence="2" id="KW-1003">Cell membrane</keyword>
<dbReference type="PANTHER" id="PTHR33931:SF2">
    <property type="entry name" value="HOLIN-LIKE PROTEIN CIDA"/>
    <property type="match status" value="1"/>
</dbReference>
<name>A0A430A8R7_9ENTE</name>
<dbReference type="InterPro" id="IPR005538">
    <property type="entry name" value="LrgA/CidA"/>
</dbReference>
<dbReference type="AlphaFoldDB" id="A0A430A8R7"/>
<keyword evidence="4 6" id="KW-1133">Transmembrane helix</keyword>
<feature type="transmembrane region" description="Helical" evidence="6">
    <location>
        <begin position="59"/>
        <end position="78"/>
    </location>
</feature>
<protein>
    <submittedName>
        <fullName evidence="7">Murein hydrolase regulator LrgA</fullName>
    </submittedName>
</protein>
<proteinExistence type="predicted"/>
<evidence type="ECO:0000256" key="5">
    <source>
        <dbReference type="ARBA" id="ARBA00023136"/>
    </source>
</evidence>
<gene>
    <name evidence="7" type="ORF">CBF31_07125</name>
</gene>
<keyword evidence="7" id="KW-0378">Hydrolase</keyword>
<keyword evidence="5 6" id="KW-0472">Membrane</keyword>
<dbReference type="GO" id="GO:0005886">
    <property type="term" value="C:plasma membrane"/>
    <property type="evidence" value="ECO:0007669"/>
    <property type="project" value="UniProtKB-SubCell"/>
</dbReference>
<feature type="transmembrane region" description="Helical" evidence="6">
    <location>
        <begin position="30"/>
        <end position="47"/>
    </location>
</feature>
<evidence type="ECO:0000256" key="3">
    <source>
        <dbReference type="ARBA" id="ARBA00022692"/>
    </source>
</evidence>
<evidence type="ECO:0000256" key="2">
    <source>
        <dbReference type="ARBA" id="ARBA00022475"/>
    </source>
</evidence>
<evidence type="ECO:0000256" key="6">
    <source>
        <dbReference type="SAM" id="Phobius"/>
    </source>
</evidence>
<organism evidence="7 8">
    <name type="scientific">Vagococcus fessus</name>
    <dbReference type="NCBI Taxonomy" id="120370"/>
    <lineage>
        <taxon>Bacteria</taxon>
        <taxon>Bacillati</taxon>
        <taxon>Bacillota</taxon>
        <taxon>Bacilli</taxon>
        <taxon>Lactobacillales</taxon>
        <taxon>Enterococcaceae</taxon>
        <taxon>Vagococcus</taxon>
    </lineage>
</organism>
<feature type="transmembrane region" description="Helical" evidence="6">
    <location>
        <begin position="84"/>
        <end position="103"/>
    </location>
</feature>